<dbReference type="InterPro" id="IPR018060">
    <property type="entry name" value="HTH_AraC"/>
</dbReference>
<dbReference type="InterPro" id="IPR009594">
    <property type="entry name" value="Tscrpt_reg_HTH_AraC_N"/>
</dbReference>
<dbReference type="GO" id="GO:0043565">
    <property type="term" value="F:sequence-specific DNA binding"/>
    <property type="evidence" value="ECO:0007669"/>
    <property type="project" value="InterPro"/>
</dbReference>
<dbReference type="PANTHER" id="PTHR43436:SF1">
    <property type="entry name" value="TRANSCRIPTIONAL REGULATORY PROTEIN"/>
    <property type="match status" value="1"/>
</dbReference>
<dbReference type="PANTHER" id="PTHR43436">
    <property type="entry name" value="ARAC-FAMILY TRANSCRIPTIONAL REGULATOR"/>
    <property type="match status" value="1"/>
</dbReference>
<gene>
    <name evidence="5" type="ORF">J2S41_004316</name>
</gene>
<comment type="caution">
    <text evidence="5">The sequence shown here is derived from an EMBL/GenBank/DDBJ whole genome shotgun (WGS) entry which is preliminary data.</text>
</comment>
<organism evidence="5 6">
    <name type="scientific">Catenuloplanes atrovinosus</name>
    <dbReference type="NCBI Taxonomy" id="137266"/>
    <lineage>
        <taxon>Bacteria</taxon>
        <taxon>Bacillati</taxon>
        <taxon>Actinomycetota</taxon>
        <taxon>Actinomycetes</taxon>
        <taxon>Micromonosporales</taxon>
        <taxon>Micromonosporaceae</taxon>
        <taxon>Catenuloplanes</taxon>
    </lineage>
</organism>
<keyword evidence="2 5" id="KW-0238">DNA-binding</keyword>
<dbReference type="RefSeq" id="WP_310369899.1">
    <property type="nucleotide sequence ID" value="NZ_JAVDYB010000001.1"/>
</dbReference>
<name>A0AAE3YPC3_9ACTN</name>
<keyword evidence="1" id="KW-0805">Transcription regulation</keyword>
<dbReference type="SUPFAM" id="SSF46689">
    <property type="entry name" value="Homeodomain-like"/>
    <property type="match status" value="2"/>
</dbReference>
<dbReference type="Gene3D" id="1.10.10.60">
    <property type="entry name" value="Homeodomain-like"/>
    <property type="match status" value="1"/>
</dbReference>
<evidence type="ECO:0000256" key="1">
    <source>
        <dbReference type="ARBA" id="ARBA00023015"/>
    </source>
</evidence>
<dbReference type="PROSITE" id="PS00041">
    <property type="entry name" value="HTH_ARAC_FAMILY_1"/>
    <property type="match status" value="1"/>
</dbReference>
<sequence>MDRLAELRELIPHLDPARGAWLPHAGVMREERVTEPTGSVTRPLVALTVSGRKRTTLPGHEFDYAAGQYLVTSVGLPLTAQLTEVPYLAFGMELRPEVIAELLLRAPSPAPAARAGLGIAIADAAPELLDAVLRLLRLVDRPDDFAVLAPAVEREIHWWLLRGPLGGLVRQVGRADARAAVARDAAAWINEHFTETIRIADLARHVGVSAPTLNRYFRELTGMSPVRYQKQLRLQLARVRLAAAPDDVAAAGFAVGYDSPSQFSREYRRLFGRPPGEDARRLQDAAPGS</sequence>
<dbReference type="Proteomes" id="UP001183643">
    <property type="component" value="Unassembled WGS sequence"/>
</dbReference>
<dbReference type="GO" id="GO:0003700">
    <property type="term" value="F:DNA-binding transcription factor activity"/>
    <property type="evidence" value="ECO:0007669"/>
    <property type="project" value="InterPro"/>
</dbReference>
<keyword evidence="3" id="KW-0804">Transcription</keyword>
<dbReference type="SMART" id="SM00342">
    <property type="entry name" value="HTH_ARAC"/>
    <property type="match status" value="1"/>
</dbReference>
<dbReference type="EMBL" id="JAVDYB010000001">
    <property type="protein sequence ID" value="MDR7277538.1"/>
    <property type="molecule type" value="Genomic_DNA"/>
</dbReference>
<accession>A0AAE3YPC3</accession>
<reference evidence="5" key="1">
    <citation type="submission" date="2023-07" db="EMBL/GenBank/DDBJ databases">
        <title>Sequencing the genomes of 1000 actinobacteria strains.</title>
        <authorList>
            <person name="Klenk H.-P."/>
        </authorList>
    </citation>
    <scope>NUCLEOTIDE SEQUENCE</scope>
    <source>
        <strain evidence="5">DSM 44707</strain>
    </source>
</reference>
<dbReference type="InterPro" id="IPR018062">
    <property type="entry name" value="HTH_AraC-typ_CS"/>
</dbReference>
<dbReference type="Pfam" id="PF06719">
    <property type="entry name" value="AraC_N"/>
    <property type="match status" value="1"/>
</dbReference>
<dbReference type="AlphaFoldDB" id="A0AAE3YPC3"/>
<feature type="domain" description="HTH araC/xylS-type" evidence="4">
    <location>
        <begin position="183"/>
        <end position="281"/>
    </location>
</feature>
<dbReference type="PROSITE" id="PS01124">
    <property type="entry name" value="HTH_ARAC_FAMILY_2"/>
    <property type="match status" value="1"/>
</dbReference>
<evidence type="ECO:0000256" key="3">
    <source>
        <dbReference type="ARBA" id="ARBA00023163"/>
    </source>
</evidence>
<dbReference type="InterPro" id="IPR009057">
    <property type="entry name" value="Homeodomain-like_sf"/>
</dbReference>
<evidence type="ECO:0000313" key="6">
    <source>
        <dbReference type="Proteomes" id="UP001183643"/>
    </source>
</evidence>
<dbReference type="Pfam" id="PF12833">
    <property type="entry name" value="HTH_18"/>
    <property type="match status" value="1"/>
</dbReference>
<evidence type="ECO:0000313" key="5">
    <source>
        <dbReference type="EMBL" id="MDR7277538.1"/>
    </source>
</evidence>
<keyword evidence="6" id="KW-1185">Reference proteome</keyword>
<evidence type="ECO:0000256" key="2">
    <source>
        <dbReference type="ARBA" id="ARBA00023125"/>
    </source>
</evidence>
<protein>
    <submittedName>
        <fullName evidence="5">AraC-like DNA-binding protein</fullName>
    </submittedName>
</protein>
<proteinExistence type="predicted"/>
<evidence type="ECO:0000259" key="4">
    <source>
        <dbReference type="PROSITE" id="PS01124"/>
    </source>
</evidence>